<feature type="region of interest" description="Disordered" evidence="1">
    <location>
        <begin position="1"/>
        <end position="27"/>
    </location>
</feature>
<dbReference type="PANTHER" id="PTHR46842:SF1">
    <property type="entry name" value="TRANSMEMBRANE PROTEIN 266"/>
    <property type="match status" value="1"/>
</dbReference>
<evidence type="ECO:0000313" key="2">
    <source>
        <dbReference type="EMBL" id="KAK2103479.1"/>
    </source>
</evidence>
<evidence type="ECO:0000256" key="1">
    <source>
        <dbReference type="SAM" id="MobiDB-lite"/>
    </source>
</evidence>
<dbReference type="InterPro" id="IPR042857">
    <property type="entry name" value="TMEM266"/>
</dbReference>
<keyword evidence="3" id="KW-1185">Reference proteome</keyword>
<feature type="compositionally biased region" description="Basic and acidic residues" evidence="1">
    <location>
        <begin position="1"/>
        <end position="10"/>
    </location>
</feature>
<name>A0ABQ9V3B5_SAGOE</name>
<feature type="region of interest" description="Disordered" evidence="1">
    <location>
        <begin position="91"/>
        <end position="114"/>
    </location>
</feature>
<dbReference type="Proteomes" id="UP001266305">
    <property type="component" value="Unassembled WGS sequence"/>
</dbReference>
<protein>
    <submittedName>
        <fullName evidence="2">Uncharacterized protein</fullName>
    </submittedName>
</protein>
<comment type="caution">
    <text evidence="2">The sequence shown here is derived from an EMBL/GenBank/DDBJ whole genome shotgun (WGS) entry which is preliminary data.</text>
</comment>
<reference evidence="2 3" key="1">
    <citation type="submission" date="2023-05" db="EMBL/GenBank/DDBJ databases">
        <title>B98-5 Cell Line De Novo Hybrid Assembly: An Optical Mapping Approach.</title>
        <authorList>
            <person name="Kananen K."/>
            <person name="Auerbach J.A."/>
            <person name="Kautto E."/>
            <person name="Blachly J.S."/>
        </authorList>
    </citation>
    <scope>NUCLEOTIDE SEQUENCE [LARGE SCALE GENOMIC DNA]</scope>
    <source>
        <strain evidence="2">B95-8</strain>
        <tissue evidence="2">Cell line</tissue>
    </source>
</reference>
<proteinExistence type="predicted"/>
<dbReference type="EMBL" id="JASSZA010000008">
    <property type="protein sequence ID" value="KAK2103479.1"/>
    <property type="molecule type" value="Genomic_DNA"/>
</dbReference>
<accession>A0ABQ9V3B5</accession>
<sequence length="128" mass="13941">MGSPGWERRPWIGQAGVSGRPRPRSSPALLLPQFEIRQLRAHLAQQDLDLAAEREAALQAPHVLSQPRSRFKVVEAGTWDEETAAESVVEELQPSQDAMAGGTPSPPSRAPGLWAERLGFQVYAPPSP</sequence>
<gene>
    <name evidence="2" type="ORF">P7K49_017335</name>
</gene>
<dbReference type="PANTHER" id="PTHR46842">
    <property type="entry name" value="TRANSMEMBRANE PROTEIN 266"/>
    <property type="match status" value="1"/>
</dbReference>
<organism evidence="2 3">
    <name type="scientific">Saguinus oedipus</name>
    <name type="common">Cotton-top tamarin</name>
    <name type="synonym">Oedipomidas oedipus</name>
    <dbReference type="NCBI Taxonomy" id="9490"/>
    <lineage>
        <taxon>Eukaryota</taxon>
        <taxon>Metazoa</taxon>
        <taxon>Chordata</taxon>
        <taxon>Craniata</taxon>
        <taxon>Vertebrata</taxon>
        <taxon>Euteleostomi</taxon>
        <taxon>Mammalia</taxon>
        <taxon>Eutheria</taxon>
        <taxon>Euarchontoglires</taxon>
        <taxon>Primates</taxon>
        <taxon>Haplorrhini</taxon>
        <taxon>Platyrrhini</taxon>
        <taxon>Cebidae</taxon>
        <taxon>Callitrichinae</taxon>
        <taxon>Saguinus</taxon>
    </lineage>
</organism>
<evidence type="ECO:0000313" key="3">
    <source>
        <dbReference type="Proteomes" id="UP001266305"/>
    </source>
</evidence>